<evidence type="ECO:0000256" key="1">
    <source>
        <dbReference type="ARBA" id="ARBA00001974"/>
    </source>
</evidence>
<dbReference type="InterPro" id="IPR023166">
    <property type="entry name" value="BaiN-like_dom_sf"/>
</dbReference>
<evidence type="ECO:0008006" key="8">
    <source>
        <dbReference type="Google" id="ProtNLM"/>
    </source>
</evidence>
<dbReference type="Gene3D" id="3.50.50.60">
    <property type="entry name" value="FAD/NAD(P)-binding domain"/>
    <property type="match status" value="1"/>
</dbReference>
<dbReference type="InterPro" id="IPR057661">
    <property type="entry name" value="RsdA/BaiN/AoA(So)_Rossmann"/>
</dbReference>
<evidence type="ECO:0000256" key="2">
    <source>
        <dbReference type="ARBA" id="ARBA00022630"/>
    </source>
</evidence>
<dbReference type="NCBIfam" id="TIGR00275">
    <property type="entry name" value="aminoacetone oxidase family FAD-binding enzyme"/>
    <property type="match status" value="1"/>
</dbReference>
<dbReference type="AlphaFoldDB" id="A0A4R1Y701"/>
<dbReference type="PANTHER" id="PTHR42887">
    <property type="entry name" value="OS12G0638800 PROTEIN"/>
    <property type="match status" value="1"/>
</dbReference>
<name>A0A4R1Y701_ACICA</name>
<dbReference type="PANTHER" id="PTHR42887:SF1">
    <property type="entry name" value="BLR3961 PROTEIN"/>
    <property type="match status" value="1"/>
</dbReference>
<accession>A0A4R1Y701</accession>
<evidence type="ECO:0000256" key="3">
    <source>
        <dbReference type="ARBA" id="ARBA00022827"/>
    </source>
</evidence>
<dbReference type="InterPro" id="IPR022460">
    <property type="entry name" value="Flavoprotein_PP4765"/>
</dbReference>
<feature type="domain" description="RsdA/BaiN/AoA(So)-like insert" evidence="5">
    <location>
        <begin position="192"/>
        <end position="345"/>
    </location>
</feature>
<comment type="caution">
    <text evidence="6">The sequence shown here is derived from an EMBL/GenBank/DDBJ whole genome shotgun (WGS) entry which is preliminary data.</text>
</comment>
<comment type="cofactor">
    <cofactor evidence="1">
        <name>FAD</name>
        <dbReference type="ChEBI" id="CHEBI:57692"/>
    </cofactor>
</comment>
<dbReference type="EMBL" id="SLVJ01000001">
    <property type="protein sequence ID" value="TCM70895.1"/>
    <property type="molecule type" value="Genomic_DNA"/>
</dbReference>
<evidence type="ECO:0000259" key="4">
    <source>
        <dbReference type="Pfam" id="PF03486"/>
    </source>
</evidence>
<feature type="domain" description="RsdA/BaiN/AoA(So)-like Rossmann fold-like" evidence="4">
    <location>
        <begin position="5"/>
        <end position="397"/>
    </location>
</feature>
<evidence type="ECO:0000259" key="5">
    <source>
        <dbReference type="Pfam" id="PF22780"/>
    </source>
</evidence>
<evidence type="ECO:0000313" key="7">
    <source>
        <dbReference type="Proteomes" id="UP000294963"/>
    </source>
</evidence>
<gene>
    <name evidence="6" type="ORF">EC844_101169</name>
</gene>
<sequence length="415" mass="46340">MPTKRIAIVGAGPAGLMAAEVLSQWDYEIHVFEQKPSAARKFLMAGKTGLNISHAEPLAQFVQRYDAVEWLKPWLENCDATWIQAWMHDLGISSYIGSSGRVFPVEMKAAPLLRAWLRRLVEAKVQFHYRHQVLDLKAQQLTVQQLNSDAAQAQQLEFDAIILACGAVSWPQLGSDGAWQQWLSATEIDPFQASNVGVLRTWSSYMQPLFGQPLKRVAAWVETQDRINEQSIGDIVISHYGLESGLIYKQGRALRQQRAEQATMSLYLDLLPELSEAQLTQKLRPQAKQSTANLWRKAGLDQTKAALLRELVDKALWNNPAAMAQQIKQLKVELSGFRPIEEAISCAGGVRQQALSDKLQLKSNPQWFCCGEMLDWDAPTGGYLLTACFATGRAAAEGAHHYLGTLSTHDFDRVI</sequence>
<keyword evidence="2" id="KW-0285">Flavoprotein</keyword>
<organism evidence="6 7">
    <name type="scientific">Acinetobacter calcoaceticus</name>
    <dbReference type="NCBI Taxonomy" id="471"/>
    <lineage>
        <taxon>Bacteria</taxon>
        <taxon>Pseudomonadati</taxon>
        <taxon>Pseudomonadota</taxon>
        <taxon>Gammaproteobacteria</taxon>
        <taxon>Moraxellales</taxon>
        <taxon>Moraxellaceae</taxon>
        <taxon>Acinetobacter</taxon>
        <taxon>Acinetobacter calcoaceticus/baumannii complex</taxon>
    </lineage>
</organism>
<reference evidence="6 7" key="1">
    <citation type="submission" date="2019-03" db="EMBL/GenBank/DDBJ databases">
        <title>Genomic analyses of the natural microbiome of Caenorhabditis elegans.</title>
        <authorList>
            <person name="Samuel B."/>
        </authorList>
    </citation>
    <scope>NUCLEOTIDE SEQUENCE [LARGE SCALE GENOMIC DNA]</scope>
    <source>
        <strain evidence="6 7">JUb89</strain>
    </source>
</reference>
<keyword evidence="7" id="KW-1185">Reference proteome</keyword>
<dbReference type="InterPro" id="IPR036188">
    <property type="entry name" value="FAD/NAD-bd_sf"/>
</dbReference>
<dbReference type="SUPFAM" id="SSF160996">
    <property type="entry name" value="HI0933 insert domain-like"/>
    <property type="match status" value="1"/>
</dbReference>
<evidence type="ECO:0000313" key="6">
    <source>
        <dbReference type="EMBL" id="TCM70895.1"/>
    </source>
</evidence>
<dbReference type="Gene3D" id="2.40.30.10">
    <property type="entry name" value="Translation factors"/>
    <property type="match status" value="1"/>
</dbReference>
<dbReference type="Pfam" id="PF03486">
    <property type="entry name" value="HI0933_like"/>
    <property type="match status" value="1"/>
</dbReference>
<dbReference type="Gene3D" id="1.10.8.260">
    <property type="entry name" value="HI0933 insert domain-like"/>
    <property type="match status" value="1"/>
</dbReference>
<dbReference type="Proteomes" id="UP000294963">
    <property type="component" value="Unassembled WGS sequence"/>
</dbReference>
<dbReference type="SUPFAM" id="SSF51905">
    <property type="entry name" value="FAD/NAD(P)-binding domain"/>
    <property type="match status" value="1"/>
</dbReference>
<dbReference type="OrthoDB" id="5288829at2"/>
<dbReference type="Pfam" id="PF22780">
    <property type="entry name" value="HI0933_like_1st"/>
    <property type="match status" value="1"/>
</dbReference>
<proteinExistence type="predicted"/>
<dbReference type="InterPro" id="IPR055178">
    <property type="entry name" value="RsdA/BaiN/AoA(So)-like_dom"/>
</dbReference>
<protein>
    <recommendedName>
        <fullName evidence="8">Flavoprotein</fullName>
    </recommendedName>
</protein>
<dbReference type="NCBIfam" id="TIGR03862">
    <property type="entry name" value="flavo_PP4765"/>
    <property type="match status" value="1"/>
</dbReference>
<keyword evidence="3" id="KW-0274">FAD</keyword>
<dbReference type="InterPro" id="IPR004792">
    <property type="entry name" value="BaiN-like"/>
</dbReference>